<comment type="function">
    <text evidence="1 13">Converts 2,5-diamino-6-(ribosylamino)-4(3h)-pyrimidinone 5'-phosphate into 5-amino-6-(ribosylamino)-2,4(1h,3h)-pyrimidinedione 5'-phosphate.</text>
</comment>
<dbReference type="Pfam" id="PF01872">
    <property type="entry name" value="RibD_C"/>
    <property type="match status" value="1"/>
</dbReference>
<dbReference type="EC" id="3.5.4.26" evidence="13"/>
<dbReference type="InterPro" id="IPR050765">
    <property type="entry name" value="Riboflavin_Biosynth_HTPR"/>
</dbReference>
<dbReference type="PANTHER" id="PTHR38011">
    <property type="entry name" value="DIHYDROFOLATE REDUCTASE FAMILY PROTEIN (AFU_ORTHOLOGUE AFUA_8G06820)"/>
    <property type="match status" value="1"/>
</dbReference>
<dbReference type="InterPro" id="IPR024072">
    <property type="entry name" value="DHFR-like_dom_sf"/>
</dbReference>
<dbReference type="CDD" id="cd01284">
    <property type="entry name" value="Riboflavin_deaminase-reductase"/>
    <property type="match status" value="1"/>
</dbReference>
<evidence type="ECO:0000256" key="8">
    <source>
        <dbReference type="ARBA" id="ARBA00022801"/>
    </source>
</evidence>
<evidence type="ECO:0000256" key="15">
    <source>
        <dbReference type="PIRSR" id="PIRSR006769-2"/>
    </source>
</evidence>
<evidence type="ECO:0000256" key="3">
    <source>
        <dbReference type="ARBA" id="ARBA00004910"/>
    </source>
</evidence>
<keyword evidence="11 13" id="KW-0560">Oxidoreductase</keyword>
<accession>A0A1D8KBV9</accession>
<dbReference type="InterPro" id="IPR016193">
    <property type="entry name" value="Cytidine_deaminase-like"/>
</dbReference>
<comment type="similarity">
    <text evidence="4 13">In the N-terminal section; belongs to the cytidine and deoxycytidylate deaminase family.</text>
</comment>
<feature type="binding site" evidence="16">
    <location>
        <position position="44"/>
    </location>
    <ligand>
        <name>Zn(2+)</name>
        <dbReference type="ChEBI" id="CHEBI:29105"/>
        <note>catalytic</note>
    </ligand>
</feature>
<comment type="catalytic activity">
    <reaction evidence="13">
        <text>5-amino-6-(5-phospho-D-ribitylamino)uracil + NADP(+) = 5-amino-6-(5-phospho-D-ribosylamino)uracil + NADPH + H(+)</text>
        <dbReference type="Rhea" id="RHEA:17845"/>
        <dbReference type="ChEBI" id="CHEBI:15378"/>
        <dbReference type="ChEBI" id="CHEBI:57783"/>
        <dbReference type="ChEBI" id="CHEBI:58349"/>
        <dbReference type="ChEBI" id="CHEBI:58421"/>
        <dbReference type="ChEBI" id="CHEBI:58453"/>
        <dbReference type="EC" id="1.1.1.193"/>
    </reaction>
</comment>
<dbReference type="GO" id="GO:0050661">
    <property type="term" value="F:NADP binding"/>
    <property type="evidence" value="ECO:0007669"/>
    <property type="project" value="InterPro"/>
</dbReference>
<comment type="cofactor">
    <cofactor evidence="13 16">
        <name>Zn(2+)</name>
        <dbReference type="ChEBI" id="CHEBI:29105"/>
    </cofactor>
    <text evidence="13 16">Binds 1 zinc ion.</text>
</comment>
<feature type="binding site" evidence="15">
    <location>
        <position position="190"/>
    </location>
    <ligand>
        <name>NADP(+)</name>
        <dbReference type="ChEBI" id="CHEBI:58349"/>
    </ligand>
</feature>
<dbReference type="InterPro" id="IPR002734">
    <property type="entry name" value="RibDG_C"/>
</dbReference>
<dbReference type="GO" id="GO:0009231">
    <property type="term" value="P:riboflavin biosynthetic process"/>
    <property type="evidence" value="ECO:0007669"/>
    <property type="project" value="UniProtKB-UniPathway"/>
</dbReference>
<protein>
    <recommendedName>
        <fullName evidence="13">Riboflavin biosynthesis protein RibD</fullName>
    </recommendedName>
    <domain>
        <recommendedName>
            <fullName evidence="13">Diaminohydroxyphosphoribosylaminopyrimidine deaminase</fullName>
            <shortName evidence="13">DRAP deaminase</shortName>
            <ecNumber evidence="13">3.5.4.26</ecNumber>
        </recommendedName>
        <alternativeName>
            <fullName evidence="13">Riboflavin-specific deaminase</fullName>
        </alternativeName>
    </domain>
    <domain>
        <recommendedName>
            <fullName evidence="13">5-amino-6-(5-phosphoribosylamino)uracil reductase</fullName>
            <ecNumber evidence="13">1.1.1.193</ecNumber>
        </recommendedName>
        <alternativeName>
            <fullName evidence="13">HTP reductase</fullName>
        </alternativeName>
    </domain>
</protein>
<keyword evidence="12" id="KW-0511">Multifunctional enzyme</keyword>
<evidence type="ECO:0000259" key="17">
    <source>
        <dbReference type="PROSITE" id="PS51747"/>
    </source>
</evidence>
<feature type="binding site" evidence="16">
    <location>
        <position position="78"/>
    </location>
    <ligand>
        <name>Zn(2+)</name>
        <dbReference type="ChEBI" id="CHEBI:29105"/>
        <note>catalytic</note>
    </ligand>
</feature>
<comment type="catalytic activity">
    <reaction evidence="13">
        <text>2,5-diamino-6-hydroxy-4-(5-phosphoribosylamino)-pyrimidine + H2O + H(+) = 5-amino-6-(5-phospho-D-ribosylamino)uracil + NH4(+)</text>
        <dbReference type="Rhea" id="RHEA:21868"/>
        <dbReference type="ChEBI" id="CHEBI:15377"/>
        <dbReference type="ChEBI" id="CHEBI:15378"/>
        <dbReference type="ChEBI" id="CHEBI:28938"/>
        <dbReference type="ChEBI" id="CHEBI:58453"/>
        <dbReference type="ChEBI" id="CHEBI:58614"/>
        <dbReference type="EC" id="3.5.4.26"/>
    </reaction>
</comment>
<dbReference type="Proteomes" id="UP000095342">
    <property type="component" value="Chromosome"/>
</dbReference>
<evidence type="ECO:0000256" key="6">
    <source>
        <dbReference type="ARBA" id="ARBA00022619"/>
    </source>
</evidence>
<feature type="binding site" evidence="16">
    <location>
        <position position="69"/>
    </location>
    <ligand>
        <name>Zn(2+)</name>
        <dbReference type="ChEBI" id="CHEBI:29105"/>
        <note>catalytic</note>
    </ligand>
</feature>
<keyword evidence="6 13" id="KW-0686">Riboflavin biosynthesis</keyword>
<dbReference type="SUPFAM" id="SSF53597">
    <property type="entry name" value="Dihydrofolate reductase-like"/>
    <property type="match status" value="1"/>
</dbReference>
<feature type="binding site" evidence="15">
    <location>
        <position position="164"/>
    </location>
    <ligand>
        <name>NADP(+)</name>
        <dbReference type="ChEBI" id="CHEBI:58349"/>
    </ligand>
</feature>
<keyword evidence="19" id="KW-1185">Reference proteome</keyword>
<dbReference type="KEGG" id="aaeo:BJI67_04755"/>
<dbReference type="EC" id="1.1.1.193" evidence="13"/>
<evidence type="ECO:0000256" key="10">
    <source>
        <dbReference type="ARBA" id="ARBA00022857"/>
    </source>
</evidence>
<comment type="similarity">
    <text evidence="5 13">In the C-terminal section; belongs to the HTP reductase family.</text>
</comment>
<evidence type="ECO:0000256" key="13">
    <source>
        <dbReference type="PIRNR" id="PIRNR006769"/>
    </source>
</evidence>
<dbReference type="GO" id="GO:0008703">
    <property type="term" value="F:5-amino-6-(5-phosphoribosylamino)uracil reductase activity"/>
    <property type="evidence" value="ECO:0007669"/>
    <property type="project" value="UniProtKB-EC"/>
</dbReference>
<dbReference type="NCBIfam" id="TIGR00326">
    <property type="entry name" value="eubact_ribD"/>
    <property type="match status" value="1"/>
</dbReference>
<evidence type="ECO:0000256" key="9">
    <source>
        <dbReference type="ARBA" id="ARBA00022833"/>
    </source>
</evidence>
<feature type="binding site" evidence="15">
    <location>
        <position position="201"/>
    </location>
    <ligand>
        <name>substrate</name>
    </ligand>
</feature>
<dbReference type="InterPro" id="IPR011549">
    <property type="entry name" value="RibD_C"/>
</dbReference>
<evidence type="ECO:0000256" key="12">
    <source>
        <dbReference type="ARBA" id="ARBA00023268"/>
    </source>
</evidence>
<dbReference type="PANTHER" id="PTHR38011:SF7">
    <property type="entry name" value="2,5-DIAMINO-6-RIBOSYLAMINO-4(3H)-PYRIMIDINONE 5'-PHOSPHATE REDUCTASE"/>
    <property type="match status" value="1"/>
</dbReference>
<evidence type="ECO:0000256" key="14">
    <source>
        <dbReference type="PIRSR" id="PIRSR006769-1"/>
    </source>
</evidence>
<dbReference type="GO" id="GO:0008835">
    <property type="term" value="F:diaminohydroxyphosphoribosylaminopyrimidine deaminase activity"/>
    <property type="evidence" value="ECO:0007669"/>
    <property type="project" value="UniProtKB-EC"/>
</dbReference>
<evidence type="ECO:0000256" key="7">
    <source>
        <dbReference type="ARBA" id="ARBA00022723"/>
    </source>
</evidence>
<keyword evidence="10 13" id="KW-0521">NADP</keyword>
<evidence type="ECO:0000313" key="19">
    <source>
        <dbReference type="Proteomes" id="UP000095342"/>
    </source>
</evidence>
<keyword evidence="8 13" id="KW-0378">Hydrolase</keyword>
<dbReference type="PIRSF" id="PIRSF006769">
    <property type="entry name" value="RibD"/>
    <property type="match status" value="1"/>
</dbReference>
<evidence type="ECO:0000256" key="1">
    <source>
        <dbReference type="ARBA" id="ARBA00002151"/>
    </source>
</evidence>
<dbReference type="Gene3D" id="3.40.140.10">
    <property type="entry name" value="Cytidine Deaminase, domain 2"/>
    <property type="match status" value="1"/>
</dbReference>
<evidence type="ECO:0000256" key="16">
    <source>
        <dbReference type="PIRSR" id="PIRSR006769-3"/>
    </source>
</evidence>
<evidence type="ECO:0000256" key="5">
    <source>
        <dbReference type="ARBA" id="ARBA00007417"/>
    </source>
</evidence>
<dbReference type="Pfam" id="PF00383">
    <property type="entry name" value="dCMP_cyt_deam_1"/>
    <property type="match status" value="1"/>
</dbReference>
<dbReference type="InterPro" id="IPR002125">
    <property type="entry name" value="CMP_dCMP_dom"/>
</dbReference>
<sequence length="367" mass="38621">MARALQLARRGLYTTHPNPRVGCVLVRDGKIVGEGFHARAGEAHAEIRALQAAGKQARGVTAYVTLEPCNHHGRTPPCTEALIDAGVARVVAAMRDPNPLVAGGGLAALSAAGIEVASGLLEGSAQALNPGFISRMTYGVPWVRVKSAMSLDACTALASGESRWVTGAAARRDVQRWRARADAILTGIDTVIADDPSLNVRLDAADLGIEGAVAQPLRVVLDSRLRISPEARLFRLPGKVLVIAAEGRVGAAARAALEARGAEIATVPAAKSGRGLNLAEVLRLLGRRGINEVHVETGATLAGALIREGLVDELVIFVASHLLGGGARGVFLLPAIETMGERTHLEITQTRRVGDDWRLIAQLRRDD</sequence>
<feature type="binding site" evidence="15">
    <location>
        <position position="194"/>
    </location>
    <ligand>
        <name>NADP(+)</name>
        <dbReference type="ChEBI" id="CHEBI:58349"/>
    </ligand>
</feature>
<keyword evidence="9 13" id="KW-0862">Zinc</keyword>
<feature type="binding site" evidence="15">
    <location>
        <position position="148"/>
    </location>
    <ligand>
        <name>NADP(+)</name>
        <dbReference type="ChEBI" id="CHEBI:58349"/>
    </ligand>
</feature>
<feature type="binding site" evidence="15">
    <location>
        <position position="296"/>
    </location>
    <ligand>
        <name>substrate</name>
    </ligand>
</feature>
<organism evidence="18 19">
    <name type="scientific">Acidihalobacter aeolianus</name>
    <dbReference type="NCBI Taxonomy" id="2792603"/>
    <lineage>
        <taxon>Bacteria</taxon>
        <taxon>Pseudomonadati</taxon>
        <taxon>Pseudomonadota</taxon>
        <taxon>Gammaproteobacteria</taxon>
        <taxon>Chromatiales</taxon>
        <taxon>Ectothiorhodospiraceae</taxon>
        <taxon>Acidihalobacter</taxon>
    </lineage>
</organism>
<dbReference type="FunFam" id="3.40.140.10:FF:000025">
    <property type="entry name" value="Riboflavin biosynthesis protein RibD"/>
    <property type="match status" value="1"/>
</dbReference>
<dbReference type="Gene3D" id="3.40.430.10">
    <property type="entry name" value="Dihydrofolate Reductase, subunit A"/>
    <property type="match status" value="1"/>
</dbReference>
<feature type="binding site" evidence="15">
    <location>
        <position position="223"/>
    </location>
    <ligand>
        <name>NADP(+)</name>
        <dbReference type="ChEBI" id="CHEBI:58349"/>
    </ligand>
</feature>
<proteinExistence type="inferred from homology"/>
<dbReference type="InterPro" id="IPR004794">
    <property type="entry name" value="Eubact_RibD"/>
</dbReference>
<keyword evidence="7 13" id="KW-0479">Metal-binding</keyword>
<feature type="binding site" evidence="15">
    <location>
        <position position="162"/>
    </location>
    <ligand>
        <name>substrate</name>
    </ligand>
</feature>
<evidence type="ECO:0000313" key="18">
    <source>
        <dbReference type="EMBL" id="AOV18430.1"/>
    </source>
</evidence>
<evidence type="ECO:0000256" key="4">
    <source>
        <dbReference type="ARBA" id="ARBA00005259"/>
    </source>
</evidence>
<feature type="binding site" evidence="15">
    <location>
        <position position="178"/>
    </location>
    <ligand>
        <name>substrate</name>
    </ligand>
</feature>
<dbReference type="PROSITE" id="PS00903">
    <property type="entry name" value="CYT_DCMP_DEAMINASES_1"/>
    <property type="match status" value="1"/>
</dbReference>
<name>A0A1D8KBV9_9GAMM</name>
<feature type="binding site" evidence="15">
    <location>
        <begin position="298"/>
        <end position="304"/>
    </location>
    <ligand>
        <name>NADP(+)</name>
        <dbReference type="ChEBI" id="CHEBI:58349"/>
    </ligand>
</feature>
<dbReference type="GO" id="GO:0008270">
    <property type="term" value="F:zinc ion binding"/>
    <property type="evidence" value="ECO:0007669"/>
    <property type="project" value="InterPro"/>
</dbReference>
<reference evidence="18 19" key="1">
    <citation type="submission" date="2016-09" db="EMBL/GenBank/DDBJ databases">
        <title>Acidihalobacter prosperus V6 (DSM14174).</title>
        <authorList>
            <person name="Khaleque H.N."/>
            <person name="Ramsay J.P."/>
            <person name="Murphy R.J.T."/>
            <person name="Kaksonen A.H."/>
            <person name="Boxall N.J."/>
            <person name="Watkin E.L.J."/>
        </authorList>
    </citation>
    <scope>NUCLEOTIDE SEQUENCE [LARGE SCALE GENOMIC DNA]</scope>
    <source>
        <strain evidence="18 19">V6</strain>
    </source>
</reference>
<dbReference type="NCBIfam" id="TIGR00227">
    <property type="entry name" value="ribD_Cterm"/>
    <property type="match status" value="1"/>
</dbReference>
<comment type="pathway">
    <text evidence="2 13">Cofactor biosynthesis; riboflavin biosynthesis; 5-amino-6-(D-ribitylamino)uracil from GTP: step 2/4.</text>
</comment>
<evidence type="ECO:0000256" key="2">
    <source>
        <dbReference type="ARBA" id="ARBA00004882"/>
    </source>
</evidence>
<dbReference type="AlphaFoldDB" id="A0A1D8KBV9"/>
<dbReference type="UniPathway" id="UPA00275">
    <property type="reaction ID" value="UER00401"/>
</dbReference>
<dbReference type="InterPro" id="IPR016192">
    <property type="entry name" value="APOBEC/CMP_deaminase_Zn-bd"/>
</dbReference>
<dbReference type="SUPFAM" id="SSF53927">
    <property type="entry name" value="Cytidine deaminase-like"/>
    <property type="match status" value="1"/>
</dbReference>
<feature type="domain" description="CMP/dCMP-type deaminase" evidence="17">
    <location>
        <begin position="1"/>
        <end position="117"/>
    </location>
</feature>
<dbReference type="PROSITE" id="PS51747">
    <property type="entry name" value="CYT_DCMP_DEAMINASES_2"/>
    <property type="match status" value="1"/>
</dbReference>
<gene>
    <name evidence="18" type="ORF">BJI67_04755</name>
</gene>
<feature type="binding site" evidence="15">
    <location>
        <position position="198"/>
    </location>
    <ligand>
        <name>substrate</name>
    </ligand>
</feature>
<dbReference type="EMBL" id="CP017448">
    <property type="protein sequence ID" value="AOV18430.1"/>
    <property type="molecule type" value="Genomic_DNA"/>
</dbReference>
<evidence type="ECO:0000256" key="11">
    <source>
        <dbReference type="ARBA" id="ARBA00023002"/>
    </source>
</evidence>
<feature type="active site" description="Proton donor" evidence="14">
    <location>
        <position position="46"/>
    </location>
</feature>
<comment type="pathway">
    <text evidence="3 13">Cofactor biosynthesis; riboflavin biosynthesis; 5-amino-6-(D-ribitylamino)uracil from GTP: step 3/4.</text>
</comment>